<dbReference type="PANTHER" id="PTHR23063">
    <property type="entry name" value="PHOSPHOLIPID ACYLTRANSFERASE"/>
    <property type="match status" value="1"/>
</dbReference>
<dbReference type="SUPFAM" id="SSF69593">
    <property type="entry name" value="Glycerol-3-phosphate (1)-acyltransferase"/>
    <property type="match status" value="1"/>
</dbReference>
<dbReference type="Proteomes" id="UP000789572">
    <property type="component" value="Unassembled WGS sequence"/>
</dbReference>
<evidence type="ECO:0000256" key="2">
    <source>
        <dbReference type="ARBA" id="ARBA00022692"/>
    </source>
</evidence>
<accession>A0A9N8Z0I5</accession>
<organism evidence="7 8">
    <name type="scientific">Paraglomus occultum</name>
    <dbReference type="NCBI Taxonomy" id="144539"/>
    <lineage>
        <taxon>Eukaryota</taxon>
        <taxon>Fungi</taxon>
        <taxon>Fungi incertae sedis</taxon>
        <taxon>Mucoromycota</taxon>
        <taxon>Glomeromycotina</taxon>
        <taxon>Glomeromycetes</taxon>
        <taxon>Paraglomerales</taxon>
        <taxon>Paraglomeraceae</taxon>
        <taxon>Paraglomus</taxon>
    </lineage>
</organism>
<sequence>MEKFSRWRDSSTGIHPFLTPVLPLGAAVHRAFQSIFTALWTRLALLFMGFYWISEENVTLKRGRSHTSKGQKKPRSNRMKSGDVIVSNWCSYVDILYFTFKFNPMFTQLYPATNTLRPISMWKALLIAASFPQLKPPSNIETYSLKELRQQAVKNQLGPIVIFPEATTSNGRAFLKFCPVFHEMSLPVEDCVIHIYTIRYEYENFSPTYTAGNILWHYLKLCGEFKNTMIVKHLGTEESPSSPSFTVSQKAASIPLAKEDAVGAQVINLMHQISRLRMTNLDAKDKYDFLKYYWDRRKGAYGKNRRSY</sequence>
<dbReference type="PANTHER" id="PTHR23063:SF60">
    <property type="entry name" value="LYSOPHOSPHATIDIC ACID:OLEOYL-COA ACYLTRANSFERASE 1"/>
    <property type="match status" value="1"/>
</dbReference>
<dbReference type="AlphaFoldDB" id="A0A9N8Z0I5"/>
<dbReference type="EMBL" id="CAJVPJ010000027">
    <property type="protein sequence ID" value="CAG8460080.1"/>
    <property type="molecule type" value="Genomic_DNA"/>
</dbReference>
<proteinExistence type="predicted"/>
<keyword evidence="3" id="KW-1133">Transmembrane helix</keyword>
<evidence type="ECO:0000256" key="6">
    <source>
        <dbReference type="ARBA" id="ARBA00023315"/>
    </source>
</evidence>
<evidence type="ECO:0000313" key="8">
    <source>
        <dbReference type="Proteomes" id="UP000789572"/>
    </source>
</evidence>
<evidence type="ECO:0000256" key="1">
    <source>
        <dbReference type="ARBA" id="ARBA00022679"/>
    </source>
</evidence>
<evidence type="ECO:0000256" key="3">
    <source>
        <dbReference type="ARBA" id="ARBA00022989"/>
    </source>
</evidence>
<keyword evidence="5" id="KW-0472">Membrane</keyword>
<evidence type="ECO:0000256" key="4">
    <source>
        <dbReference type="ARBA" id="ARBA00023098"/>
    </source>
</evidence>
<name>A0A9N8Z0I5_9GLOM</name>
<dbReference type="OrthoDB" id="272512at2759"/>
<comment type="caution">
    <text evidence="7">The sequence shown here is derived from an EMBL/GenBank/DDBJ whole genome shotgun (WGS) entry which is preliminary data.</text>
</comment>
<keyword evidence="1" id="KW-0808">Transferase</keyword>
<gene>
    <name evidence="7" type="ORF">POCULU_LOCUS512</name>
</gene>
<reference evidence="7" key="1">
    <citation type="submission" date="2021-06" db="EMBL/GenBank/DDBJ databases">
        <authorList>
            <person name="Kallberg Y."/>
            <person name="Tangrot J."/>
            <person name="Rosling A."/>
        </authorList>
    </citation>
    <scope>NUCLEOTIDE SEQUENCE</scope>
    <source>
        <strain evidence="7">IA702</strain>
    </source>
</reference>
<dbReference type="GO" id="GO:0016746">
    <property type="term" value="F:acyltransferase activity"/>
    <property type="evidence" value="ECO:0007669"/>
    <property type="project" value="UniProtKB-KW"/>
</dbReference>
<dbReference type="GO" id="GO:0006629">
    <property type="term" value="P:lipid metabolic process"/>
    <property type="evidence" value="ECO:0007669"/>
    <property type="project" value="UniProtKB-KW"/>
</dbReference>
<keyword evidence="6" id="KW-0012">Acyltransferase</keyword>
<protein>
    <submittedName>
        <fullName evidence="7">3014_t:CDS:1</fullName>
    </submittedName>
</protein>
<keyword evidence="8" id="KW-1185">Reference proteome</keyword>
<evidence type="ECO:0000256" key="5">
    <source>
        <dbReference type="ARBA" id="ARBA00023136"/>
    </source>
</evidence>
<keyword evidence="2" id="KW-0812">Transmembrane</keyword>
<keyword evidence="4" id="KW-0443">Lipid metabolism</keyword>
<evidence type="ECO:0000313" key="7">
    <source>
        <dbReference type="EMBL" id="CAG8460080.1"/>
    </source>
</evidence>